<proteinExistence type="predicted"/>
<evidence type="ECO:0000313" key="1">
    <source>
        <dbReference type="EMBL" id="TGX83516.1"/>
    </source>
</evidence>
<sequence>MKEPSAWLSAIPLITLIVLLSVTIFVFGSDSLAGPSQIALLCSTAVCVSLGMGVCKVKWSTIEQNIESKVRETTVSIYILLVIGMLSASWMISGIVPTLICYGIQVIHPSVFLASACAISAFISIMTGSSWTTIATIGIALLGIGRALGFEDGWIAGAIISGAYFGDKVSPLSDTTVLASSVSGTPLFKHIRYMMLTTTPTIVITLVIFSIAGLWMGNVNSSDTALYTSALEKTFTITPWLLIVPVVTAYLIYRKVPSLIVLFSSSIMAVVMMLIFQREVLLQISDSLFKSIIITMSQSTAVNTGVPILNDLVSTSGMTGMLNTIWLILSAMVFGGAMTACGMLKSFLHAIFRRMVKTRVGLVAATVMNGIAMNIMTGDQYISIILTANMFKEEYSKQGYESRLLSRSCEDSATVVSVLIPWNTCGMTQATVLGVATLVYLPYCFFCYLSPLMSIFHAALGWKITKNER</sequence>
<keyword evidence="2" id="KW-1185">Reference proteome</keyword>
<evidence type="ECO:0000313" key="2">
    <source>
        <dbReference type="Proteomes" id="UP000308886"/>
    </source>
</evidence>
<dbReference type="Proteomes" id="UP000308886">
    <property type="component" value="Unassembled WGS sequence"/>
</dbReference>
<dbReference type="EMBL" id="SRZC01000003">
    <property type="protein sequence ID" value="TGX83516.1"/>
    <property type="molecule type" value="Genomic_DNA"/>
</dbReference>
<comment type="caution">
    <text evidence="1">The sequence shown here is derived from an EMBL/GenBank/DDBJ whole genome shotgun (WGS) entry which is preliminary data.</text>
</comment>
<name>A0AC61QTQ9_9BACT</name>
<accession>A0AC61QTQ9</accession>
<gene>
    <name evidence="1" type="ORF">E5358_02395</name>
</gene>
<protein>
    <submittedName>
        <fullName evidence="1">Sodium:proton antiporter</fullName>
    </submittedName>
</protein>
<reference evidence="1" key="1">
    <citation type="submission" date="2019-04" db="EMBL/GenBank/DDBJ databases">
        <title>Microbes associate with the intestines of laboratory mice.</title>
        <authorList>
            <person name="Navarre W."/>
            <person name="Wong E."/>
            <person name="Huang K."/>
            <person name="Tropini C."/>
            <person name="Ng K."/>
            <person name="Yu B."/>
        </authorList>
    </citation>
    <scope>NUCLEOTIDE SEQUENCE</scope>
    <source>
        <strain evidence="1">NM73_A23</strain>
    </source>
</reference>
<organism evidence="1 2">
    <name type="scientific">Palleniella muris</name>
    <dbReference type="NCBI Taxonomy" id="3038145"/>
    <lineage>
        <taxon>Bacteria</taxon>
        <taxon>Pseudomonadati</taxon>
        <taxon>Bacteroidota</taxon>
        <taxon>Bacteroidia</taxon>
        <taxon>Bacteroidales</taxon>
        <taxon>Prevotellaceae</taxon>
        <taxon>Palleniella</taxon>
    </lineage>
</organism>